<feature type="region of interest" description="Disordered" evidence="1">
    <location>
        <begin position="1"/>
        <end position="89"/>
    </location>
</feature>
<name>F2D9L7_HORVV</name>
<proteinExistence type="evidence at transcript level"/>
<feature type="compositionally biased region" description="Basic and acidic residues" evidence="1">
    <location>
        <begin position="80"/>
        <end position="89"/>
    </location>
</feature>
<evidence type="ECO:0000313" key="2">
    <source>
        <dbReference type="EMBL" id="BAJ91788.1"/>
    </source>
</evidence>
<organism evidence="2">
    <name type="scientific">Hordeum vulgare subsp. vulgare</name>
    <name type="common">Domesticated barley</name>
    <dbReference type="NCBI Taxonomy" id="112509"/>
    <lineage>
        <taxon>Eukaryota</taxon>
        <taxon>Viridiplantae</taxon>
        <taxon>Streptophyta</taxon>
        <taxon>Embryophyta</taxon>
        <taxon>Tracheophyta</taxon>
        <taxon>Spermatophyta</taxon>
        <taxon>Magnoliopsida</taxon>
        <taxon>Liliopsida</taxon>
        <taxon>Poales</taxon>
        <taxon>Poaceae</taxon>
        <taxon>BOP clade</taxon>
        <taxon>Pooideae</taxon>
        <taxon>Triticodae</taxon>
        <taxon>Triticeae</taxon>
        <taxon>Hordeinae</taxon>
        <taxon>Hordeum</taxon>
    </lineage>
</organism>
<dbReference type="EMBL" id="AK360579">
    <property type="protein sequence ID" value="BAJ91788.1"/>
    <property type="molecule type" value="mRNA"/>
</dbReference>
<feature type="compositionally biased region" description="Basic and acidic residues" evidence="1">
    <location>
        <begin position="36"/>
        <end position="48"/>
    </location>
</feature>
<reference evidence="2" key="1">
    <citation type="journal article" date="2011" name="Plant Physiol.">
        <title>Comprehensive sequence analysis of 24,783 barley full-length cDNAs derived from 12 clone libraries.</title>
        <authorList>
            <person name="Matsumoto T."/>
            <person name="Tanaka T."/>
            <person name="Sakai H."/>
            <person name="Amano N."/>
            <person name="Kanamori H."/>
            <person name="Kurita K."/>
            <person name="Kikuta A."/>
            <person name="Kamiya K."/>
            <person name="Yamamoto M."/>
            <person name="Ikawa H."/>
            <person name="Fujii N."/>
            <person name="Hori K."/>
            <person name="Itoh T."/>
            <person name="Sato K."/>
        </authorList>
    </citation>
    <scope>NUCLEOTIDE SEQUENCE</scope>
    <source>
        <tissue evidence="2">Shoot</tissue>
    </source>
</reference>
<dbReference type="AlphaFoldDB" id="F2D9L7"/>
<evidence type="ECO:0000256" key="1">
    <source>
        <dbReference type="SAM" id="MobiDB-lite"/>
    </source>
</evidence>
<sequence>MAMQARRARASREGCPSLRTPVRRRPSQNYQAEGHGFSRDSSMRERWETPPLCTDRAPRCAEGVLERPPRRSFRPFSLSEESRADNVLE</sequence>
<feature type="compositionally biased region" description="Basic and acidic residues" evidence="1">
    <location>
        <begin position="56"/>
        <end position="69"/>
    </location>
</feature>
<accession>F2D9L7</accession>
<protein>
    <submittedName>
        <fullName evidence="2">Predicted protein</fullName>
    </submittedName>
</protein>